<dbReference type="EMBL" id="SOYY01000009">
    <property type="protein sequence ID" value="KAA0716593.1"/>
    <property type="molecule type" value="Genomic_DNA"/>
</dbReference>
<sequence>MEVPWTKSQGRGMGGKAPELRVLASRRFLGGPRCLLLARCWLEVGAALLREGRVAGSLRLDGSRRPGNPWRYLRSRRACCAGLPADDHDEPHWCIARAGSRGNHEPCPACRWSFAELTLPCEVRKVGAGGHVMKPGNLLQNPTPSWNALVSAGGLQFVDASSMTNSARLQEAP</sequence>
<reference evidence="1 2" key="1">
    <citation type="journal article" date="2019" name="Mol. Ecol. Resour.">
        <title>Chromosome-level genome assembly of Triplophysa tibetana, a fish adapted to the harsh high-altitude environment of the Tibetan Plateau.</title>
        <authorList>
            <person name="Yang X."/>
            <person name="Liu H."/>
            <person name="Ma Z."/>
            <person name="Zou Y."/>
            <person name="Zou M."/>
            <person name="Mao Y."/>
            <person name="Li X."/>
            <person name="Wang H."/>
            <person name="Chen T."/>
            <person name="Wang W."/>
            <person name="Yang R."/>
        </authorList>
    </citation>
    <scope>NUCLEOTIDE SEQUENCE [LARGE SCALE GENOMIC DNA]</scope>
    <source>
        <strain evidence="1">TTIB1903HZAU</strain>
        <tissue evidence="1">Muscle</tissue>
    </source>
</reference>
<comment type="caution">
    <text evidence="1">The sequence shown here is derived from an EMBL/GenBank/DDBJ whole genome shotgun (WGS) entry which is preliminary data.</text>
</comment>
<proteinExistence type="predicted"/>
<evidence type="ECO:0000313" key="1">
    <source>
        <dbReference type="EMBL" id="KAA0716593.1"/>
    </source>
</evidence>
<dbReference type="AlphaFoldDB" id="A0A5A9P3W6"/>
<protein>
    <submittedName>
        <fullName evidence="1">Uncharacterized protein</fullName>
    </submittedName>
</protein>
<dbReference type="Proteomes" id="UP000324632">
    <property type="component" value="Chromosome 9"/>
</dbReference>
<evidence type="ECO:0000313" key="2">
    <source>
        <dbReference type="Proteomes" id="UP000324632"/>
    </source>
</evidence>
<organism evidence="1 2">
    <name type="scientific">Triplophysa tibetana</name>
    <dbReference type="NCBI Taxonomy" id="1572043"/>
    <lineage>
        <taxon>Eukaryota</taxon>
        <taxon>Metazoa</taxon>
        <taxon>Chordata</taxon>
        <taxon>Craniata</taxon>
        <taxon>Vertebrata</taxon>
        <taxon>Euteleostomi</taxon>
        <taxon>Actinopterygii</taxon>
        <taxon>Neopterygii</taxon>
        <taxon>Teleostei</taxon>
        <taxon>Ostariophysi</taxon>
        <taxon>Cypriniformes</taxon>
        <taxon>Nemacheilidae</taxon>
        <taxon>Triplophysa</taxon>
    </lineage>
</organism>
<gene>
    <name evidence="1" type="ORF">E1301_Tti019185</name>
</gene>
<accession>A0A5A9P3W6</accession>
<name>A0A5A9P3W6_9TELE</name>
<keyword evidence="2" id="KW-1185">Reference proteome</keyword>